<dbReference type="PANTHER" id="PTHR30050:SF4">
    <property type="entry name" value="ATP-BINDING PROTEIN RV3427C IN INSERTION SEQUENCE-RELATED"/>
    <property type="match status" value="1"/>
</dbReference>
<dbReference type="RefSeq" id="WP_220208725.1">
    <property type="nucleotide sequence ID" value="NZ_BNJK01000002.1"/>
</dbReference>
<reference evidence="3" key="1">
    <citation type="submission" date="2020-10" db="EMBL/GenBank/DDBJ databases">
        <title>Taxonomic study of unclassified bacteria belonging to the class Ktedonobacteria.</title>
        <authorList>
            <person name="Yabe S."/>
            <person name="Wang C.M."/>
            <person name="Zheng Y."/>
            <person name="Sakai Y."/>
            <person name="Cavaletti L."/>
            <person name="Monciardini P."/>
            <person name="Donadio S."/>
        </authorList>
    </citation>
    <scope>NUCLEOTIDE SEQUENCE</scope>
    <source>
        <strain evidence="3">ID150040</strain>
    </source>
</reference>
<evidence type="ECO:0000313" key="3">
    <source>
        <dbReference type="EMBL" id="GHO97949.1"/>
    </source>
</evidence>
<name>A0A8J3ILS3_9CHLR</name>
<dbReference type="SMART" id="SM00382">
    <property type="entry name" value="AAA"/>
    <property type="match status" value="1"/>
</dbReference>
<dbReference type="SUPFAM" id="SSF52540">
    <property type="entry name" value="P-loop containing nucleoside triphosphate hydrolases"/>
    <property type="match status" value="1"/>
</dbReference>
<keyword evidence="1" id="KW-0235">DNA replication</keyword>
<dbReference type="AlphaFoldDB" id="A0A8J3ILS3"/>
<evidence type="ECO:0000259" key="2">
    <source>
        <dbReference type="SMART" id="SM00382"/>
    </source>
</evidence>
<dbReference type="InterPro" id="IPR003593">
    <property type="entry name" value="AAA+_ATPase"/>
</dbReference>
<protein>
    <recommendedName>
        <fullName evidence="2">AAA+ ATPase domain-containing protein</fullName>
    </recommendedName>
</protein>
<dbReference type="Gene3D" id="3.40.50.300">
    <property type="entry name" value="P-loop containing nucleotide triphosphate hydrolases"/>
    <property type="match status" value="1"/>
</dbReference>
<sequence length="272" mass="31405">MTQRRSGSGWTKLADRSWIKVPATPPPDELYWECETCGRIEPYANPLGHWQRRSCACQRRTKQEHEEAERRAAWLHEQRTYAYGGWLGKRWVSQEVVGYLNTLRFDNYDATRFPQAFKKAQEFALVPHGNLIIYGWYGVGKTHLEAAIANYLREMQPPIICLFASAPQFFMAYEEARFSEGIANHHTLLRRATTADILILDDVDKYKHTETREDLYYTIIDERYLSAKPTILSMNNLGALPRYIGEAACSRLSRGLATIKMVGGTDYRQEQA</sequence>
<keyword evidence="4" id="KW-1185">Reference proteome</keyword>
<dbReference type="PRINTS" id="PR00051">
    <property type="entry name" value="DNAA"/>
</dbReference>
<feature type="domain" description="AAA+ ATPase" evidence="2">
    <location>
        <begin position="127"/>
        <end position="258"/>
    </location>
</feature>
<comment type="similarity">
    <text evidence="1">Belongs to the DnaA family.</text>
</comment>
<dbReference type="CDD" id="cd00009">
    <property type="entry name" value="AAA"/>
    <property type="match status" value="1"/>
</dbReference>
<dbReference type="EMBL" id="BNJK01000002">
    <property type="protein sequence ID" value="GHO97949.1"/>
    <property type="molecule type" value="Genomic_DNA"/>
</dbReference>
<accession>A0A8J3ILS3</accession>
<dbReference type="InterPro" id="IPR013317">
    <property type="entry name" value="DnaA_dom"/>
</dbReference>
<dbReference type="Pfam" id="PF00308">
    <property type="entry name" value="Bac_DnaA"/>
    <property type="match status" value="1"/>
</dbReference>
<evidence type="ECO:0000256" key="1">
    <source>
        <dbReference type="RuleBase" id="RU004227"/>
    </source>
</evidence>
<comment type="caution">
    <text evidence="3">The sequence shown here is derived from an EMBL/GenBank/DDBJ whole genome shotgun (WGS) entry which is preliminary data.</text>
</comment>
<dbReference type="InterPro" id="IPR020591">
    <property type="entry name" value="Chromosome_initiator_DnaA-like"/>
</dbReference>
<gene>
    <name evidence="3" type="ORF">KSF_079970</name>
</gene>
<dbReference type="InterPro" id="IPR027417">
    <property type="entry name" value="P-loop_NTPase"/>
</dbReference>
<dbReference type="GO" id="GO:0006260">
    <property type="term" value="P:DNA replication"/>
    <property type="evidence" value="ECO:0007669"/>
    <property type="project" value="UniProtKB-KW"/>
</dbReference>
<dbReference type="Proteomes" id="UP000597444">
    <property type="component" value="Unassembled WGS sequence"/>
</dbReference>
<dbReference type="PANTHER" id="PTHR30050">
    <property type="entry name" value="CHROMOSOMAL REPLICATION INITIATOR PROTEIN DNAA"/>
    <property type="match status" value="1"/>
</dbReference>
<organism evidence="3 4">
    <name type="scientific">Reticulibacter mediterranei</name>
    <dbReference type="NCBI Taxonomy" id="2778369"/>
    <lineage>
        <taxon>Bacteria</taxon>
        <taxon>Bacillati</taxon>
        <taxon>Chloroflexota</taxon>
        <taxon>Ktedonobacteria</taxon>
        <taxon>Ktedonobacterales</taxon>
        <taxon>Reticulibacteraceae</taxon>
        <taxon>Reticulibacter</taxon>
    </lineage>
</organism>
<evidence type="ECO:0000313" key="4">
    <source>
        <dbReference type="Proteomes" id="UP000597444"/>
    </source>
</evidence>
<proteinExistence type="inferred from homology"/>